<dbReference type="RefSeq" id="WP_269032127.1">
    <property type="nucleotide sequence ID" value="NZ_CP114040.1"/>
</dbReference>
<evidence type="ECO:0000313" key="2">
    <source>
        <dbReference type="EMBL" id="WAS89817.1"/>
    </source>
</evidence>
<protein>
    <recommendedName>
        <fullName evidence="4">Calx-beta domain-containing protein</fullName>
    </recommendedName>
</protein>
<evidence type="ECO:0000313" key="3">
    <source>
        <dbReference type="Proteomes" id="UP001164459"/>
    </source>
</evidence>
<evidence type="ECO:0000256" key="1">
    <source>
        <dbReference type="SAM" id="SignalP"/>
    </source>
</evidence>
<evidence type="ECO:0008006" key="4">
    <source>
        <dbReference type="Google" id="ProtNLM"/>
    </source>
</evidence>
<name>A0ABY7GS85_9BACT</name>
<reference evidence="2" key="1">
    <citation type="submission" date="2022-11" db="EMBL/GenBank/DDBJ databases">
        <title>Minimal conservation of predation-associated metabolite biosynthetic gene clusters underscores biosynthetic potential of Myxococcota including descriptions for ten novel species: Archangium lansinium sp. nov., Myxococcus landrumus sp. nov., Nannocystis bai.</title>
        <authorList>
            <person name="Ahearne A."/>
            <person name="Stevens C."/>
            <person name="Dowd S."/>
        </authorList>
    </citation>
    <scope>NUCLEOTIDE SEQUENCE</scope>
    <source>
        <strain evidence="2">Fl3</strain>
    </source>
</reference>
<accession>A0ABY7GS85</accession>
<feature type="signal peptide" evidence="1">
    <location>
        <begin position="1"/>
        <end position="26"/>
    </location>
</feature>
<keyword evidence="1" id="KW-0732">Signal</keyword>
<gene>
    <name evidence="2" type="ORF">O0S08_26800</name>
</gene>
<dbReference type="EMBL" id="CP114040">
    <property type="protein sequence ID" value="WAS89817.1"/>
    <property type="molecule type" value="Genomic_DNA"/>
</dbReference>
<feature type="chain" id="PRO_5046289788" description="Calx-beta domain-containing protein" evidence="1">
    <location>
        <begin position="27"/>
        <end position="238"/>
    </location>
</feature>
<organism evidence="2 3">
    <name type="scientific">Nannocystis punicea</name>
    <dbReference type="NCBI Taxonomy" id="2995304"/>
    <lineage>
        <taxon>Bacteria</taxon>
        <taxon>Pseudomonadati</taxon>
        <taxon>Myxococcota</taxon>
        <taxon>Polyangia</taxon>
        <taxon>Nannocystales</taxon>
        <taxon>Nannocystaceae</taxon>
        <taxon>Nannocystis</taxon>
    </lineage>
</organism>
<dbReference type="Proteomes" id="UP001164459">
    <property type="component" value="Chromosome"/>
</dbReference>
<keyword evidence="3" id="KW-1185">Reference proteome</keyword>
<proteinExistence type="predicted"/>
<sequence>MHDKRSKFLAAAVAAGVFVTSSPSFAQGVPWSITLDQLGCREQTDDPELTENDEVFFVITVTRTDGTSTVATFPSDLEITIAEGEVRTMGVVIASGDLAVNDSVLVTIAMYENDVSDIGTFIANLGGAIQPVGQAACAFDPIGCVTSNAGSLAVALGNAIKNIGLGSGNPFLGSFSVSVQNMGAGLATNWMPGVGLATIDANWPLFFQGVAYAGWSFLDYSDGAFWATFTLQFGQPHP</sequence>